<evidence type="ECO:0000313" key="2">
    <source>
        <dbReference type="Proteomes" id="UP000188605"/>
    </source>
</evidence>
<sequence>MNKFIFNNKAFIPFITAGDPSIEVSRELILGMQAEGASLIEIGLPFSDPVAEGITIQKANMRALTNGTTTDKIFDMIASIKDEIKVPLAIMTYINPIFTYGVDRFMKKCKEVGVSGVIVPDMPFEEKGEIYDICKQYGIKLVSLIAPTSTNRLEKIASEAEGFLYCVSSLGVTGVRTDINTNMEEIINEVKRYSDIPCMIGFGISTPKQARDMARISDGVIVGSAIVRIIEEYGENSVPHVRNYVRDMIDAIKEI</sequence>
<comment type="caution">
    <text evidence="1">The sequence shown here is derived from an EMBL/GenBank/DDBJ whole genome shotgun (WGS) entry which is preliminary data.</text>
</comment>
<evidence type="ECO:0000313" key="1">
    <source>
        <dbReference type="EMBL" id="ONI42826.1"/>
    </source>
</evidence>
<keyword evidence="2" id="KW-1185">Reference proteome</keyword>
<organism evidence="1 2">
    <name type="scientific">Candidatus Epulonipiscium fishelsonii</name>
    <dbReference type="NCBI Taxonomy" id="77094"/>
    <lineage>
        <taxon>Bacteria</taxon>
        <taxon>Bacillati</taxon>
        <taxon>Bacillota</taxon>
        <taxon>Clostridia</taxon>
        <taxon>Lachnospirales</taxon>
        <taxon>Lachnospiraceae</taxon>
        <taxon>Candidatus Epulonipiscium</taxon>
    </lineage>
</organism>
<reference evidence="1" key="1">
    <citation type="submission" date="2016-08" db="EMBL/GenBank/DDBJ databases">
        <authorList>
            <person name="Ngugi D.K."/>
            <person name="Miyake S."/>
            <person name="Stingl U."/>
        </authorList>
    </citation>
    <scope>NUCLEOTIDE SEQUENCE</scope>
    <source>
        <strain evidence="1">SCG-B11WGA-EpuloA1</strain>
    </source>
</reference>
<proteinExistence type="predicted"/>
<name>A0ACC8XGK3_9FIRM</name>
<accession>A0ACC8XGK3</accession>
<gene>
    <name evidence="1" type="ORF">AN396_13055</name>
</gene>
<dbReference type="EMBL" id="LJDB01000006">
    <property type="protein sequence ID" value="ONI42826.1"/>
    <property type="molecule type" value="Genomic_DNA"/>
</dbReference>
<dbReference type="Proteomes" id="UP000188605">
    <property type="component" value="Unassembled WGS sequence"/>
</dbReference>
<protein>
    <submittedName>
        <fullName evidence="1">Tryptophan synthase subunit alpha</fullName>
    </submittedName>
</protein>